<reference evidence="2" key="1">
    <citation type="journal article" date="2005" name="Nature">
        <title>The map-based sequence of the rice genome.</title>
        <authorList>
            <consortium name="International rice genome sequencing project (IRGSP)"/>
            <person name="Matsumoto T."/>
            <person name="Wu J."/>
            <person name="Kanamori H."/>
            <person name="Katayose Y."/>
            <person name="Fujisawa M."/>
            <person name="Namiki N."/>
            <person name="Mizuno H."/>
            <person name="Yamamoto K."/>
            <person name="Antonio B.A."/>
            <person name="Baba T."/>
            <person name="Sakata K."/>
            <person name="Nagamura Y."/>
            <person name="Aoki H."/>
            <person name="Arikawa K."/>
            <person name="Arita K."/>
            <person name="Bito T."/>
            <person name="Chiden Y."/>
            <person name="Fujitsuka N."/>
            <person name="Fukunaka R."/>
            <person name="Hamada M."/>
            <person name="Harada C."/>
            <person name="Hayashi A."/>
            <person name="Hijishita S."/>
            <person name="Honda M."/>
            <person name="Hosokawa S."/>
            <person name="Ichikawa Y."/>
            <person name="Idonuma A."/>
            <person name="Iijima M."/>
            <person name="Ikeda M."/>
            <person name="Ikeno M."/>
            <person name="Ito K."/>
            <person name="Ito S."/>
            <person name="Ito T."/>
            <person name="Ito Y."/>
            <person name="Ito Y."/>
            <person name="Iwabuchi A."/>
            <person name="Kamiya K."/>
            <person name="Karasawa W."/>
            <person name="Kurita K."/>
            <person name="Katagiri S."/>
            <person name="Kikuta A."/>
            <person name="Kobayashi H."/>
            <person name="Kobayashi N."/>
            <person name="Machita K."/>
            <person name="Maehara T."/>
            <person name="Masukawa M."/>
            <person name="Mizubayashi T."/>
            <person name="Mukai Y."/>
            <person name="Nagasaki H."/>
            <person name="Nagata Y."/>
            <person name="Naito S."/>
            <person name="Nakashima M."/>
            <person name="Nakama Y."/>
            <person name="Nakamichi Y."/>
            <person name="Nakamura M."/>
            <person name="Meguro A."/>
            <person name="Negishi M."/>
            <person name="Ohta I."/>
            <person name="Ohta T."/>
            <person name="Okamoto M."/>
            <person name="Ono N."/>
            <person name="Saji S."/>
            <person name="Sakaguchi M."/>
            <person name="Sakai K."/>
            <person name="Shibata M."/>
            <person name="Shimokawa T."/>
            <person name="Song J."/>
            <person name="Takazaki Y."/>
            <person name="Terasawa K."/>
            <person name="Tsugane M."/>
            <person name="Tsuji K."/>
            <person name="Ueda S."/>
            <person name="Waki K."/>
            <person name="Yamagata H."/>
            <person name="Yamamoto M."/>
            <person name="Yamamoto S."/>
            <person name="Yamane H."/>
            <person name="Yoshiki S."/>
            <person name="Yoshihara R."/>
            <person name="Yukawa K."/>
            <person name="Zhong H."/>
            <person name="Yano M."/>
            <person name="Yuan Q."/>
            <person name="Ouyang S."/>
            <person name="Liu J."/>
            <person name="Jones K.M."/>
            <person name="Gansberger K."/>
            <person name="Moffat K."/>
            <person name="Hill J."/>
            <person name="Bera J."/>
            <person name="Fadrosh D."/>
            <person name="Jin S."/>
            <person name="Johri S."/>
            <person name="Kim M."/>
            <person name="Overton L."/>
            <person name="Reardon M."/>
            <person name="Tsitrin T."/>
            <person name="Vuong H."/>
            <person name="Weaver B."/>
            <person name="Ciecko A."/>
            <person name="Tallon L."/>
            <person name="Jackson J."/>
            <person name="Pai G."/>
            <person name="Aken S.V."/>
            <person name="Utterback T."/>
            <person name="Reidmuller S."/>
            <person name="Feldblyum T."/>
            <person name="Hsiao J."/>
            <person name="Zismann V."/>
            <person name="Iobst S."/>
            <person name="de Vazeille A.R."/>
            <person name="Buell C.R."/>
            <person name="Ying K."/>
            <person name="Li Y."/>
            <person name="Lu T."/>
            <person name="Huang Y."/>
            <person name="Zhao Q."/>
            <person name="Feng Q."/>
            <person name="Zhang L."/>
            <person name="Zhu J."/>
            <person name="Weng Q."/>
            <person name="Mu J."/>
            <person name="Lu Y."/>
            <person name="Fan D."/>
            <person name="Liu Y."/>
            <person name="Guan J."/>
            <person name="Zhang Y."/>
            <person name="Yu S."/>
            <person name="Liu X."/>
            <person name="Zhang Y."/>
            <person name="Hong G."/>
            <person name="Han B."/>
            <person name="Choisne N."/>
            <person name="Demange N."/>
            <person name="Orjeda G."/>
            <person name="Samain S."/>
            <person name="Cattolico L."/>
            <person name="Pelletier E."/>
            <person name="Couloux A."/>
            <person name="Segurens B."/>
            <person name="Wincker P."/>
            <person name="D'Hont A."/>
            <person name="Scarpelli C."/>
            <person name="Weissenbach J."/>
            <person name="Salanoubat M."/>
            <person name="Quetier F."/>
            <person name="Yu Y."/>
            <person name="Kim H.R."/>
            <person name="Rambo T."/>
            <person name="Currie J."/>
            <person name="Collura K."/>
            <person name="Luo M."/>
            <person name="Yang T."/>
            <person name="Ammiraju J.S.S."/>
            <person name="Engler F."/>
            <person name="Soderlund C."/>
            <person name="Wing R.A."/>
            <person name="Palmer L.E."/>
            <person name="de la Bastide M."/>
            <person name="Spiegel L."/>
            <person name="Nascimento L."/>
            <person name="Zutavern T."/>
            <person name="O'Shaughnessy A."/>
            <person name="Dike S."/>
            <person name="Dedhia N."/>
            <person name="Preston R."/>
            <person name="Balija V."/>
            <person name="McCombie W.R."/>
            <person name="Chow T."/>
            <person name="Chen H."/>
            <person name="Chung M."/>
            <person name="Chen C."/>
            <person name="Shaw J."/>
            <person name="Wu H."/>
            <person name="Hsiao K."/>
            <person name="Chao Y."/>
            <person name="Chu M."/>
            <person name="Cheng C."/>
            <person name="Hour A."/>
            <person name="Lee P."/>
            <person name="Lin S."/>
            <person name="Lin Y."/>
            <person name="Liou J."/>
            <person name="Liu S."/>
            <person name="Hsing Y."/>
            <person name="Raghuvanshi S."/>
            <person name="Mohanty A."/>
            <person name="Bharti A.K."/>
            <person name="Gaur A."/>
            <person name="Gupta V."/>
            <person name="Kumar D."/>
            <person name="Ravi V."/>
            <person name="Vij S."/>
            <person name="Kapur A."/>
            <person name="Khurana P."/>
            <person name="Khurana P."/>
            <person name="Khurana J.P."/>
            <person name="Tyagi A.K."/>
            <person name="Gaikwad K."/>
            <person name="Singh A."/>
            <person name="Dalal V."/>
            <person name="Srivastava S."/>
            <person name="Dixit A."/>
            <person name="Pal A.K."/>
            <person name="Ghazi I.A."/>
            <person name="Yadav M."/>
            <person name="Pandit A."/>
            <person name="Bhargava A."/>
            <person name="Sureshbabu K."/>
            <person name="Batra K."/>
            <person name="Sharma T.R."/>
            <person name="Mohapatra T."/>
            <person name="Singh N.K."/>
            <person name="Messing J."/>
            <person name="Nelson A.B."/>
            <person name="Fuks G."/>
            <person name="Kavchok S."/>
            <person name="Keizer G."/>
            <person name="Linton E."/>
            <person name="Llaca V."/>
            <person name="Song R."/>
            <person name="Tanyolac B."/>
            <person name="Young S."/>
            <person name="Ho-Il K."/>
            <person name="Hahn J.H."/>
            <person name="Sangsakoo G."/>
            <person name="Vanavichit A."/>
            <person name="de Mattos Luiz.A.T."/>
            <person name="Zimmer P.D."/>
            <person name="Malone G."/>
            <person name="Dellagostin O."/>
            <person name="de Oliveira A.C."/>
            <person name="Bevan M."/>
            <person name="Bancroft I."/>
            <person name="Minx P."/>
            <person name="Cordum H."/>
            <person name="Wilson R."/>
            <person name="Cheng Z."/>
            <person name="Jin W."/>
            <person name="Jiang J."/>
            <person name="Leong S.A."/>
            <person name="Iwama H."/>
            <person name="Gojobori T."/>
            <person name="Itoh T."/>
            <person name="Niimura Y."/>
            <person name="Fujii Y."/>
            <person name="Habara T."/>
            <person name="Sakai H."/>
            <person name="Sato Y."/>
            <person name="Wilson G."/>
            <person name="Kumar K."/>
            <person name="McCouch S."/>
            <person name="Juretic N."/>
            <person name="Hoen D."/>
            <person name="Wright S."/>
            <person name="Bruskiewich R."/>
            <person name="Bureau T."/>
            <person name="Miyao A."/>
            <person name="Hirochika H."/>
            <person name="Nishikawa T."/>
            <person name="Kadowaki K."/>
            <person name="Sugiura M."/>
            <person name="Burr B."/>
            <person name="Sasaki T."/>
        </authorList>
    </citation>
    <scope>NUCLEOTIDE SEQUENCE [LARGE SCALE GENOMIC DNA]</scope>
    <source>
        <strain evidence="2">cv. Nipponbare</strain>
    </source>
</reference>
<evidence type="ECO:0000313" key="1">
    <source>
        <dbReference type="EMBL" id="BAS97335.1"/>
    </source>
</evidence>
<dbReference type="AlphaFoldDB" id="A0A0P0WVP0"/>
<name>A0A0P0WVP0_ORYSJ</name>
<sequence>MILLSTLTFTKRCSVGAPLSATTRPSRGLPQRRTARSSTVPLIDHRCHLHQHHRLQIGRLAALREQSMQSRTREADAAKAKGLEACLELVENVGHRTGGLVWYDTCRLFRDEFHCHCFVCLQDAATRLEYISTRGNGADSSSGGTH</sequence>
<proteinExistence type="predicted"/>
<dbReference type="PaxDb" id="39947-A0A0P0WVP0"/>
<dbReference type="InParanoid" id="A0A0P0WVP0"/>
<dbReference type="EMBL" id="AP014962">
    <property type="protein sequence ID" value="BAS97335.1"/>
    <property type="molecule type" value="Genomic_DNA"/>
</dbReference>
<keyword evidence="2" id="KW-1185">Reference proteome</keyword>
<protein>
    <submittedName>
        <fullName evidence="1">Os06g0295500 protein</fullName>
    </submittedName>
</protein>
<evidence type="ECO:0000313" key="2">
    <source>
        <dbReference type="Proteomes" id="UP000059680"/>
    </source>
</evidence>
<accession>A0A0P0WVP0</accession>
<reference evidence="1 2" key="2">
    <citation type="journal article" date="2013" name="Plant Cell Physiol.">
        <title>Rice Annotation Project Database (RAP-DB): an integrative and interactive database for rice genomics.</title>
        <authorList>
            <person name="Sakai H."/>
            <person name="Lee S.S."/>
            <person name="Tanaka T."/>
            <person name="Numa H."/>
            <person name="Kim J."/>
            <person name="Kawahara Y."/>
            <person name="Wakimoto H."/>
            <person name="Yang C.C."/>
            <person name="Iwamoto M."/>
            <person name="Abe T."/>
            <person name="Yamada Y."/>
            <person name="Muto A."/>
            <person name="Inokuchi H."/>
            <person name="Ikemura T."/>
            <person name="Matsumoto T."/>
            <person name="Sasaki T."/>
            <person name="Itoh T."/>
        </authorList>
    </citation>
    <scope>NUCLEOTIDE SEQUENCE [LARGE SCALE GENOMIC DNA]</scope>
    <source>
        <strain evidence="2">cv. Nipponbare</strain>
    </source>
</reference>
<dbReference type="ExpressionAtlas" id="A0A0P0WVP0">
    <property type="expression patterns" value="baseline and differential"/>
</dbReference>
<reference evidence="1 2" key="3">
    <citation type="journal article" date="2013" name="Rice">
        <title>Improvement of the Oryza sativa Nipponbare reference genome using next generation sequence and optical map data.</title>
        <authorList>
            <person name="Kawahara Y."/>
            <person name="de la Bastide M."/>
            <person name="Hamilton J.P."/>
            <person name="Kanamori H."/>
            <person name="McCombie W.R."/>
            <person name="Ouyang S."/>
            <person name="Schwartz D.C."/>
            <person name="Tanaka T."/>
            <person name="Wu J."/>
            <person name="Zhou S."/>
            <person name="Childs K.L."/>
            <person name="Davidson R.M."/>
            <person name="Lin H."/>
            <person name="Quesada-Ocampo L."/>
            <person name="Vaillancourt B."/>
            <person name="Sakai H."/>
            <person name="Lee S.S."/>
            <person name="Kim J."/>
            <person name="Numa H."/>
            <person name="Itoh T."/>
            <person name="Buell C.R."/>
            <person name="Matsumoto T."/>
        </authorList>
    </citation>
    <scope>NUCLEOTIDE SEQUENCE [LARGE SCALE GENOMIC DNA]</scope>
    <source>
        <strain evidence="2">cv. Nipponbare</strain>
    </source>
</reference>
<dbReference type="Proteomes" id="UP000059680">
    <property type="component" value="Chromosome 6"/>
</dbReference>
<organism evidence="1 2">
    <name type="scientific">Oryza sativa subsp. japonica</name>
    <name type="common">Rice</name>
    <dbReference type="NCBI Taxonomy" id="39947"/>
    <lineage>
        <taxon>Eukaryota</taxon>
        <taxon>Viridiplantae</taxon>
        <taxon>Streptophyta</taxon>
        <taxon>Embryophyta</taxon>
        <taxon>Tracheophyta</taxon>
        <taxon>Spermatophyta</taxon>
        <taxon>Magnoliopsida</taxon>
        <taxon>Liliopsida</taxon>
        <taxon>Poales</taxon>
        <taxon>Poaceae</taxon>
        <taxon>BOP clade</taxon>
        <taxon>Oryzoideae</taxon>
        <taxon>Oryzeae</taxon>
        <taxon>Oryzinae</taxon>
        <taxon>Oryza</taxon>
        <taxon>Oryza sativa</taxon>
    </lineage>
</organism>
<gene>
    <name evidence="1" type="ordered locus">Os06g0295500</name>
    <name evidence="1" type="ORF">OSNPB_060295500</name>
</gene>
<dbReference type="Gramene" id="Os06t0295500-02">
    <property type="protein sequence ID" value="Os06t0295500-02"/>
    <property type="gene ID" value="Os06g0295500"/>
</dbReference>